<dbReference type="PANTHER" id="PTHR33445:SF1">
    <property type="entry name" value="ATP SYNTHASE SUBUNIT B"/>
    <property type="match status" value="1"/>
</dbReference>
<evidence type="ECO:0000256" key="7">
    <source>
        <dbReference type="ARBA" id="ARBA00022781"/>
    </source>
</evidence>
<keyword evidence="3 14" id="KW-0813">Transport</keyword>
<evidence type="ECO:0000256" key="3">
    <source>
        <dbReference type="ARBA" id="ARBA00022448"/>
    </source>
</evidence>
<comment type="subcellular location">
    <subcellularLocation>
        <location evidence="1 14">Cell membrane</location>
        <topology evidence="1 14">Single-pass membrane protein</topology>
    </subcellularLocation>
</comment>
<dbReference type="CDD" id="cd06503">
    <property type="entry name" value="ATP-synt_Fo_b"/>
    <property type="match status" value="1"/>
</dbReference>
<protein>
    <recommendedName>
        <fullName evidence="14">ATP synthase subunit b</fullName>
    </recommendedName>
    <alternativeName>
        <fullName evidence="14">ATP synthase F(0) sector subunit b</fullName>
    </alternativeName>
    <alternativeName>
        <fullName evidence="14">ATPase subunit I</fullName>
    </alternativeName>
    <alternativeName>
        <fullName evidence="14">F-type ATPase subunit b</fullName>
        <shortName evidence="14">F-ATPase subunit b</shortName>
    </alternativeName>
</protein>
<keyword evidence="10 14" id="KW-0472">Membrane</keyword>
<evidence type="ECO:0000256" key="10">
    <source>
        <dbReference type="ARBA" id="ARBA00023136"/>
    </source>
</evidence>
<evidence type="ECO:0000256" key="2">
    <source>
        <dbReference type="ARBA" id="ARBA00005513"/>
    </source>
</evidence>
<dbReference type="GO" id="GO:0046961">
    <property type="term" value="F:proton-transporting ATPase activity, rotational mechanism"/>
    <property type="evidence" value="ECO:0007669"/>
    <property type="project" value="TreeGrafter"/>
</dbReference>
<dbReference type="GO" id="GO:0046933">
    <property type="term" value="F:proton-transporting ATP synthase activity, rotational mechanism"/>
    <property type="evidence" value="ECO:0007669"/>
    <property type="project" value="UniProtKB-UniRule"/>
</dbReference>
<evidence type="ECO:0000256" key="1">
    <source>
        <dbReference type="ARBA" id="ARBA00004162"/>
    </source>
</evidence>
<evidence type="ECO:0000313" key="17">
    <source>
        <dbReference type="Proteomes" id="UP000466431"/>
    </source>
</evidence>
<keyword evidence="4 14" id="KW-1003">Cell membrane</keyword>
<dbReference type="Pfam" id="PF00430">
    <property type="entry name" value="ATP-synt_B"/>
    <property type="match status" value="1"/>
</dbReference>
<dbReference type="GO" id="GO:0005886">
    <property type="term" value="C:plasma membrane"/>
    <property type="evidence" value="ECO:0007669"/>
    <property type="project" value="UniProtKB-SubCell"/>
</dbReference>
<proteinExistence type="inferred from homology"/>
<dbReference type="PANTHER" id="PTHR33445">
    <property type="entry name" value="ATP SYNTHASE SUBUNIT B', CHLOROPLASTIC"/>
    <property type="match status" value="1"/>
</dbReference>
<dbReference type="Gene3D" id="1.20.5.620">
    <property type="entry name" value="F1F0 ATP synthase subunit B, membrane domain"/>
    <property type="match status" value="1"/>
</dbReference>
<keyword evidence="11 14" id="KW-0066">ATP synthesis</keyword>
<keyword evidence="7 14" id="KW-0375">Hydrogen ion transport</keyword>
<keyword evidence="17" id="KW-1185">Reference proteome</keyword>
<dbReference type="InterPro" id="IPR028987">
    <property type="entry name" value="ATP_synth_B-like_membr_sf"/>
</dbReference>
<evidence type="ECO:0000256" key="9">
    <source>
        <dbReference type="ARBA" id="ARBA00023065"/>
    </source>
</evidence>
<dbReference type="SUPFAM" id="SSF81573">
    <property type="entry name" value="F1F0 ATP synthase subunit B, membrane domain"/>
    <property type="match status" value="1"/>
</dbReference>
<sequence>MPAMADSNVVLLAAEGGGQSNFLIPNGTFFFVLLIFLIVLGVIAKWVVPPISKVLREREAMVQKTIEDNRRAAQLRAAAEADYREVMATARRDATNVREEARAEGRKIVDEARTRANAEVSGLLQQANEELTRQSLAVTTDLQASVETLAANLASRVLGVDVTTRTVPVSTSQGR</sequence>
<comment type="function">
    <text evidence="14">Component of the F(0) channel, it forms part of the peripheral stalk, linking F(1) to F(0).</text>
</comment>
<dbReference type="HAMAP" id="MF_01398">
    <property type="entry name" value="ATP_synth_b_bprime"/>
    <property type="match status" value="1"/>
</dbReference>
<dbReference type="InterPro" id="IPR050059">
    <property type="entry name" value="ATP_synthase_B_chain"/>
</dbReference>
<organism evidence="16 17">
    <name type="scientific">Mycolicibacterium celeriflavum</name>
    <name type="common">Mycobacterium celeriflavum</name>
    <dbReference type="NCBI Taxonomy" id="1249101"/>
    <lineage>
        <taxon>Bacteria</taxon>
        <taxon>Bacillati</taxon>
        <taxon>Actinomycetota</taxon>
        <taxon>Actinomycetes</taxon>
        <taxon>Mycobacteriales</taxon>
        <taxon>Mycobacteriaceae</taxon>
        <taxon>Mycolicibacterium</taxon>
    </lineage>
</organism>
<comment type="subunit">
    <text evidence="13 14">F-type ATPases have 2 components, F(1) - the catalytic core - and F(0) - the membrane proton channel. F(1) has five subunits: alpha(3), beta(3), gamma(1), delta(1), epsilon(1). F(0) has three main subunits: a(1), b(2) and c(10-14). The alpha and beta chains form an alternating ring which encloses part of the gamma chain. F(1) is attached to F(0) by a central stalk formed by the gamma and epsilon chains, while a peripheral stalk is formed by the delta and b chains.</text>
</comment>
<dbReference type="GO" id="GO:0045259">
    <property type="term" value="C:proton-transporting ATP synthase complex"/>
    <property type="evidence" value="ECO:0007669"/>
    <property type="project" value="UniProtKB-KW"/>
</dbReference>
<feature type="transmembrane region" description="Helical" evidence="14">
    <location>
        <begin position="29"/>
        <end position="48"/>
    </location>
</feature>
<evidence type="ECO:0000256" key="14">
    <source>
        <dbReference type="HAMAP-Rule" id="MF_01398"/>
    </source>
</evidence>
<evidence type="ECO:0000256" key="11">
    <source>
        <dbReference type="ARBA" id="ARBA00023310"/>
    </source>
</evidence>
<evidence type="ECO:0000256" key="8">
    <source>
        <dbReference type="ARBA" id="ARBA00022989"/>
    </source>
</evidence>
<evidence type="ECO:0000313" key="16">
    <source>
        <dbReference type="EMBL" id="BBY46350.1"/>
    </source>
</evidence>
<dbReference type="NCBIfam" id="NF004412">
    <property type="entry name" value="PRK05759.1-3"/>
    <property type="match status" value="1"/>
</dbReference>
<keyword evidence="5 14" id="KW-0138">CF(0)</keyword>
<evidence type="ECO:0000256" key="4">
    <source>
        <dbReference type="ARBA" id="ARBA00022475"/>
    </source>
</evidence>
<reference evidence="16 17" key="1">
    <citation type="journal article" date="2019" name="Emerg. Microbes Infect.">
        <title>Comprehensive subspecies identification of 175 nontuberculous mycobacteria species based on 7547 genomic profiles.</title>
        <authorList>
            <person name="Matsumoto Y."/>
            <person name="Kinjo T."/>
            <person name="Motooka D."/>
            <person name="Nabeya D."/>
            <person name="Jung N."/>
            <person name="Uechi K."/>
            <person name="Horii T."/>
            <person name="Iida T."/>
            <person name="Fujita J."/>
            <person name="Nakamura S."/>
        </authorList>
    </citation>
    <scope>NUCLEOTIDE SEQUENCE [LARGE SCALE GENOMIC DNA]</scope>
    <source>
        <strain evidence="16 17">JCM 18439</strain>
    </source>
</reference>
<keyword evidence="9 14" id="KW-0406">Ion transport</keyword>
<evidence type="ECO:0000256" key="6">
    <source>
        <dbReference type="ARBA" id="ARBA00022692"/>
    </source>
</evidence>
<accession>A0A7I7RQ10</accession>
<evidence type="ECO:0000256" key="12">
    <source>
        <dbReference type="ARBA" id="ARBA00025198"/>
    </source>
</evidence>
<comment type="similarity">
    <text evidence="2 14 15">Belongs to the ATPase B chain family.</text>
</comment>
<keyword evidence="6 14" id="KW-0812">Transmembrane</keyword>
<dbReference type="KEGG" id="mcee:MCEL_46450"/>
<keyword evidence="8 14" id="KW-1133">Transmembrane helix</keyword>
<name>A0A7I7RQ10_MYCCF</name>
<gene>
    <name evidence="14 16" type="primary">atpF</name>
    <name evidence="16" type="ORF">MCEL_46450</name>
</gene>
<evidence type="ECO:0000256" key="13">
    <source>
        <dbReference type="ARBA" id="ARBA00025830"/>
    </source>
</evidence>
<evidence type="ECO:0000256" key="15">
    <source>
        <dbReference type="RuleBase" id="RU003848"/>
    </source>
</evidence>
<dbReference type="InterPro" id="IPR002146">
    <property type="entry name" value="ATP_synth_b/b'su_bac/chlpt"/>
</dbReference>
<comment type="function">
    <text evidence="12 14">F(1)F(0) ATP synthase produces ATP from ADP in the presence of a proton or sodium gradient. F-type ATPases consist of two structural domains, F(1) containing the extramembraneous catalytic core and F(0) containing the membrane proton channel, linked together by a central stalk and a peripheral stalk. During catalysis, ATP synthesis in the catalytic domain of F(1) is coupled via a rotary mechanism of the central stalk subunits to proton translocation.</text>
</comment>
<dbReference type="AlphaFoldDB" id="A0A7I7RQ10"/>
<dbReference type="Proteomes" id="UP000466431">
    <property type="component" value="Chromosome"/>
</dbReference>
<dbReference type="EMBL" id="AP022591">
    <property type="protein sequence ID" value="BBY46350.1"/>
    <property type="molecule type" value="Genomic_DNA"/>
</dbReference>
<evidence type="ECO:0000256" key="5">
    <source>
        <dbReference type="ARBA" id="ARBA00022547"/>
    </source>
</evidence>